<reference evidence="1 2" key="1">
    <citation type="submission" date="2018-03" db="EMBL/GenBank/DDBJ databases">
        <title>Genomic Encyclopedia of Archaeal and Bacterial Type Strains, Phase II (KMG-II): from individual species to whole genera.</title>
        <authorList>
            <person name="Goeker M."/>
        </authorList>
    </citation>
    <scope>NUCLEOTIDE SEQUENCE [LARGE SCALE GENOMIC DNA]</scope>
    <source>
        <strain evidence="1 2">DSM 29057</strain>
    </source>
</reference>
<dbReference type="AlphaFoldDB" id="A0A2P8G8N6"/>
<protein>
    <submittedName>
        <fullName evidence="1">Uncharacterized protein</fullName>
    </submittedName>
</protein>
<name>A0A2P8G8N6_9BACT</name>
<dbReference type="OrthoDB" id="795906at2"/>
<keyword evidence="2" id="KW-1185">Reference proteome</keyword>
<organism evidence="1 2">
    <name type="scientific">Dyadobacter jiangsuensis</name>
    <dbReference type="NCBI Taxonomy" id="1591085"/>
    <lineage>
        <taxon>Bacteria</taxon>
        <taxon>Pseudomonadati</taxon>
        <taxon>Bacteroidota</taxon>
        <taxon>Cytophagia</taxon>
        <taxon>Cytophagales</taxon>
        <taxon>Spirosomataceae</taxon>
        <taxon>Dyadobacter</taxon>
    </lineage>
</organism>
<evidence type="ECO:0000313" key="1">
    <source>
        <dbReference type="EMBL" id="PSL30352.1"/>
    </source>
</evidence>
<dbReference type="EMBL" id="PYAS01000004">
    <property type="protein sequence ID" value="PSL30352.1"/>
    <property type="molecule type" value="Genomic_DNA"/>
</dbReference>
<dbReference type="Proteomes" id="UP000241964">
    <property type="component" value="Unassembled WGS sequence"/>
</dbReference>
<gene>
    <name evidence="1" type="ORF">CLV60_104294</name>
</gene>
<evidence type="ECO:0000313" key="2">
    <source>
        <dbReference type="Proteomes" id="UP000241964"/>
    </source>
</evidence>
<comment type="caution">
    <text evidence="1">The sequence shown here is derived from an EMBL/GenBank/DDBJ whole genome shotgun (WGS) entry which is preliminary data.</text>
</comment>
<proteinExistence type="predicted"/>
<accession>A0A2P8G8N6</accession>
<dbReference type="RefSeq" id="WP_106595233.1">
    <property type="nucleotide sequence ID" value="NZ_PYAS01000004.1"/>
</dbReference>
<sequence length="75" mass="8834">MSYTKPYFAGFEYHSKEVCKFLQAYSTFTLMLTNGAIIHHQPEHALDFRRWLNHHQIEDIRVSIRNNDPAAVAQQ</sequence>